<organism evidence="2 3">
    <name type="scientific">Streptomyces fructofermentans</name>
    <dbReference type="NCBI Taxonomy" id="152141"/>
    <lineage>
        <taxon>Bacteria</taxon>
        <taxon>Bacillati</taxon>
        <taxon>Actinomycetota</taxon>
        <taxon>Actinomycetes</taxon>
        <taxon>Kitasatosporales</taxon>
        <taxon>Streptomycetaceae</taxon>
        <taxon>Streptomyces</taxon>
    </lineage>
</organism>
<dbReference type="Proteomes" id="UP000645555">
    <property type="component" value="Unassembled WGS sequence"/>
</dbReference>
<gene>
    <name evidence="2" type="ORF">GCM10010515_43720</name>
</gene>
<proteinExistence type="predicted"/>
<protein>
    <submittedName>
        <fullName evidence="2">Uncharacterized protein</fullName>
    </submittedName>
</protein>
<dbReference type="EMBL" id="BMWD01000015">
    <property type="protein sequence ID" value="GGX71411.1"/>
    <property type="molecule type" value="Genomic_DNA"/>
</dbReference>
<feature type="compositionally biased region" description="Gly residues" evidence="1">
    <location>
        <begin position="59"/>
        <end position="68"/>
    </location>
</feature>
<sequence length="68" mass="7229">MGMYVPSIAENCWIATGRATVCKRADSRRSSRVGYAESENAHRARGPHTRTAGRSAVPGAGGAGRLRE</sequence>
<comment type="caution">
    <text evidence="2">The sequence shown here is derived from an EMBL/GenBank/DDBJ whole genome shotgun (WGS) entry which is preliminary data.</text>
</comment>
<evidence type="ECO:0000313" key="2">
    <source>
        <dbReference type="EMBL" id="GGX71411.1"/>
    </source>
</evidence>
<evidence type="ECO:0000256" key="1">
    <source>
        <dbReference type="SAM" id="MobiDB-lite"/>
    </source>
</evidence>
<keyword evidence="3" id="KW-1185">Reference proteome</keyword>
<name>A0A918KS85_9ACTN</name>
<evidence type="ECO:0000313" key="3">
    <source>
        <dbReference type="Proteomes" id="UP000645555"/>
    </source>
</evidence>
<reference evidence="2" key="2">
    <citation type="submission" date="2020-09" db="EMBL/GenBank/DDBJ databases">
        <authorList>
            <person name="Sun Q."/>
            <person name="Ohkuma M."/>
        </authorList>
    </citation>
    <scope>NUCLEOTIDE SEQUENCE</scope>
    <source>
        <strain evidence="2">JCM 4956</strain>
    </source>
</reference>
<feature type="region of interest" description="Disordered" evidence="1">
    <location>
        <begin position="25"/>
        <end position="68"/>
    </location>
</feature>
<reference evidence="2" key="1">
    <citation type="journal article" date="2014" name="Int. J. Syst. Evol. Microbiol.">
        <title>Complete genome sequence of Corynebacterium casei LMG S-19264T (=DSM 44701T), isolated from a smear-ripened cheese.</title>
        <authorList>
            <consortium name="US DOE Joint Genome Institute (JGI-PGF)"/>
            <person name="Walter F."/>
            <person name="Albersmeier A."/>
            <person name="Kalinowski J."/>
            <person name="Ruckert C."/>
        </authorList>
    </citation>
    <scope>NUCLEOTIDE SEQUENCE</scope>
    <source>
        <strain evidence="2">JCM 4956</strain>
    </source>
</reference>
<dbReference type="AlphaFoldDB" id="A0A918KS85"/>
<accession>A0A918KS85</accession>